<dbReference type="InterPro" id="IPR013097">
    <property type="entry name" value="Dabb"/>
</dbReference>
<evidence type="ECO:0000259" key="1">
    <source>
        <dbReference type="PROSITE" id="PS51502"/>
    </source>
</evidence>
<dbReference type="InterPro" id="IPR011008">
    <property type="entry name" value="Dimeric_a/b-barrel"/>
</dbReference>
<dbReference type="Gene3D" id="3.30.70.100">
    <property type="match status" value="1"/>
</dbReference>
<dbReference type="SMART" id="SM00886">
    <property type="entry name" value="Dabb"/>
    <property type="match status" value="1"/>
</dbReference>
<accession>A0ABS5PL54</accession>
<name>A0ABS5PL54_9FIRM</name>
<gene>
    <name evidence="2" type="ORF">KHM83_04360</name>
</gene>
<dbReference type="PANTHER" id="PTHR37832">
    <property type="entry name" value="BLL2683 PROTEIN"/>
    <property type="match status" value="1"/>
</dbReference>
<feature type="domain" description="Stress-response A/B barrel" evidence="1">
    <location>
        <begin position="2"/>
        <end position="95"/>
    </location>
</feature>
<dbReference type="Proteomes" id="UP000746471">
    <property type="component" value="Unassembled WGS sequence"/>
</dbReference>
<evidence type="ECO:0000313" key="3">
    <source>
        <dbReference type="Proteomes" id="UP000746471"/>
    </source>
</evidence>
<evidence type="ECO:0000313" key="2">
    <source>
        <dbReference type="EMBL" id="MBS7525909.1"/>
    </source>
</evidence>
<sequence>MIKHVVMWRLKASHDKMANALKIKTDLEALAGEIEGLISIEAGVTALPDPQAYDVVLIAVFEDQTAFERYKTHPKHVVAAEFIGSVKEARTAVDYLLP</sequence>
<protein>
    <submittedName>
        <fullName evidence="2">Dabb family protein</fullName>
    </submittedName>
</protein>
<organism evidence="2 3">
    <name type="scientific">Fusibacter paucivorans</name>
    <dbReference type="NCBI Taxonomy" id="76009"/>
    <lineage>
        <taxon>Bacteria</taxon>
        <taxon>Bacillati</taxon>
        <taxon>Bacillota</taxon>
        <taxon>Clostridia</taxon>
        <taxon>Eubacteriales</taxon>
        <taxon>Eubacteriales Family XII. Incertae Sedis</taxon>
        <taxon>Fusibacter</taxon>
    </lineage>
</organism>
<dbReference type="RefSeq" id="WP_213235695.1">
    <property type="nucleotide sequence ID" value="NZ_JAHBCL010000006.1"/>
</dbReference>
<dbReference type="Pfam" id="PF07876">
    <property type="entry name" value="Dabb"/>
    <property type="match status" value="1"/>
</dbReference>
<dbReference type="SUPFAM" id="SSF54909">
    <property type="entry name" value="Dimeric alpha+beta barrel"/>
    <property type="match status" value="1"/>
</dbReference>
<dbReference type="PANTHER" id="PTHR37832:SF1">
    <property type="entry name" value="STRESS-RESPONSE A_B BARREL DOMAIN-CONTAINING PROTEIN"/>
    <property type="match status" value="1"/>
</dbReference>
<dbReference type="EMBL" id="JAHBCL010000006">
    <property type="protein sequence ID" value="MBS7525909.1"/>
    <property type="molecule type" value="Genomic_DNA"/>
</dbReference>
<dbReference type="PROSITE" id="PS51502">
    <property type="entry name" value="S_R_A_B_BARREL"/>
    <property type="match status" value="1"/>
</dbReference>
<comment type="caution">
    <text evidence="2">The sequence shown here is derived from an EMBL/GenBank/DDBJ whole genome shotgun (WGS) entry which is preliminary data.</text>
</comment>
<keyword evidence="3" id="KW-1185">Reference proteome</keyword>
<proteinExistence type="predicted"/>
<reference evidence="2 3" key="1">
    <citation type="submission" date="2021-05" db="EMBL/GenBank/DDBJ databases">
        <title>Fusibacter ferrireducens sp. nov., an anaerobic, sulfur- and Fe-reducing bacterium isolated from the mangrove sediment.</title>
        <authorList>
            <person name="Qiu D."/>
        </authorList>
    </citation>
    <scope>NUCLEOTIDE SEQUENCE [LARGE SCALE GENOMIC DNA]</scope>
    <source>
        <strain evidence="2 3">DSM 12116</strain>
    </source>
</reference>